<keyword evidence="2 3" id="KW-0067">ATP-binding</keyword>
<dbReference type="PANTHER" id="PTHR24346:SF72">
    <property type="entry name" value="CAMK PROTEIN KINASE"/>
    <property type="match status" value="1"/>
</dbReference>
<evidence type="ECO:0000256" key="3">
    <source>
        <dbReference type="PROSITE-ProRule" id="PRU10141"/>
    </source>
</evidence>
<dbReference type="AlphaFoldDB" id="A0A0D6ELQ2"/>
<evidence type="ECO:0000313" key="7">
    <source>
        <dbReference type="Proteomes" id="UP000243876"/>
    </source>
</evidence>
<dbReference type="Pfam" id="PF00069">
    <property type="entry name" value="Pkinase"/>
    <property type="match status" value="1"/>
</dbReference>
<dbReference type="Proteomes" id="UP000243876">
    <property type="component" value="Unassembled WGS sequence"/>
</dbReference>
<proteinExistence type="inferred from homology"/>
<dbReference type="GO" id="GO:0004674">
    <property type="term" value="F:protein serine/threonine kinase activity"/>
    <property type="evidence" value="ECO:0007669"/>
    <property type="project" value="UniProtKB-KW"/>
</dbReference>
<feature type="domain" description="Protein kinase" evidence="5">
    <location>
        <begin position="21"/>
        <end position="357"/>
    </location>
</feature>
<name>A0A0D6ELQ2_SPOSA</name>
<keyword evidence="4" id="KW-0418">Kinase</keyword>
<evidence type="ECO:0000256" key="4">
    <source>
        <dbReference type="RuleBase" id="RU000304"/>
    </source>
</evidence>
<keyword evidence="4" id="KW-0723">Serine/threonine-protein kinase</keyword>
<dbReference type="InterPro" id="IPR008271">
    <property type="entry name" value="Ser/Thr_kinase_AS"/>
</dbReference>
<dbReference type="SUPFAM" id="SSF56112">
    <property type="entry name" value="Protein kinase-like (PK-like)"/>
    <property type="match status" value="1"/>
</dbReference>
<dbReference type="InterPro" id="IPR011009">
    <property type="entry name" value="Kinase-like_dom_sf"/>
</dbReference>
<keyword evidence="7" id="KW-1185">Reference proteome</keyword>
<dbReference type="OrthoDB" id="10252171at2759"/>
<evidence type="ECO:0000256" key="1">
    <source>
        <dbReference type="ARBA" id="ARBA00022741"/>
    </source>
</evidence>
<feature type="binding site" evidence="3">
    <location>
        <position position="50"/>
    </location>
    <ligand>
        <name>ATP</name>
        <dbReference type="ChEBI" id="CHEBI:30616"/>
    </ligand>
</feature>
<dbReference type="SMART" id="SM00220">
    <property type="entry name" value="S_TKc"/>
    <property type="match status" value="1"/>
</dbReference>
<dbReference type="InterPro" id="IPR000719">
    <property type="entry name" value="Prot_kinase_dom"/>
</dbReference>
<keyword evidence="1 3" id="KW-0547">Nucleotide-binding</keyword>
<gene>
    <name evidence="6" type="primary">SPOSA6832_02606</name>
</gene>
<dbReference type="GO" id="GO:0005829">
    <property type="term" value="C:cytosol"/>
    <property type="evidence" value="ECO:0007669"/>
    <property type="project" value="TreeGrafter"/>
</dbReference>
<sequence length="369" mass="40274">MSFARPLPSIASLDPLFLLQYTPVEEIGVGGSGTVLRVTRHFDGAVLAAKLICRNRVGSQGLVKTAHWGRHARGLDVCSDGMLVVPVEAYVLRRVSHRGVVGFIDLFADETFFYLIMEYHGAPWRVASAAQHHILPPSPPITPPGRHAHFPDSPSASPLCLPPTSSAAPLPSFVAPSPLRAPLMRRSSSDLFECIERHRHFDEAVARFVFRQIVATVCDLARVGIMHRDLKDENICIDESLQVKLVDFGSCVIWDVSRPAPLQTGKFYGTGTFAAPEIFTNTPYDMFAAEVWSLGVLLSLLLTGQHPFASLQDARAGRLGASKVPIPPLAADAIRRCLTVDVGARVGLEELLRHPWLTDARQQSRAAAA</sequence>
<dbReference type="PROSITE" id="PS00107">
    <property type="entry name" value="PROTEIN_KINASE_ATP"/>
    <property type="match status" value="1"/>
</dbReference>
<dbReference type="Gene3D" id="3.30.200.20">
    <property type="entry name" value="Phosphorylase Kinase, domain 1"/>
    <property type="match status" value="1"/>
</dbReference>
<dbReference type="PROSITE" id="PS00108">
    <property type="entry name" value="PROTEIN_KINASE_ST"/>
    <property type="match status" value="1"/>
</dbReference>
<reference evidence="7" key="1">
    <citation type="submission" date="2015-02" db="EMBL/GenBank/DDBJ databases">
        <authorList>
            <person name="Gon?alves P."/>
        </authorList>
    </citation>
    <scope>NUCLEOTIDE SEQUENCE [LARGE SCALE GENOMIC DNA]</scope>
</reference>
<comment type="similarity">
    <text evidence="4">Belongs to the protein kinase superfamily.</text>
</comment>
<dbReference type="EMBL" id="CENE01000010">
    <property type="protein sequence ID" value="CEQ40947.1"/>
    <property type="molecule type" value="Genomic_DNA"/>
</dbReference>
<evidence type="ECO:0000313" key="6">
    <source>
        <dbReference type="EMBL" id="CEQ40947.1"/>
    </source>
</evidence>
<dbReference type="GO" id="GO:0035556">
    <property type="term" value="P:intracellular signal transduction"/>
    <property type="evidence" value="ECO:0007669"/>
    <property type="project" value="TreeGrafter"/>
</dbReference>
<evidence type="ECO:0000256" key="2">
    <source>
        <dbReference type="ARBA" id="ARBA00022840"/>
    </source>
</evidence>
<protein>
    <submittedName>
        <fullName evidence="6">SPOSA6832_02606-mRNA-1:cds</fullName>
    </submittedName>
</protein>
<evidence type="ECO:0000259" key="5">
    <source>
        <dbReference type="PROSITE" id="PS50011"/>
    </source>
</evidence>
<accession>A0A0D6ELQ2</accession>
<dbReference type="Gene3D" id="1.10.510.10">
    <property type="entry name" value="Transferase(Phosphotransferase) domain 1"/>
    <property type="match status" value="1"/>
</dbReference>
<keyword evidence="4" id="KW-0808">Transferase</keyword>
<organism evidence="6 7">
    <name type="scientific">Sporidiobolus salmonicolor</name>
    <name type="common">Yeast-like fungus</name>
    <name type="synonym">Sporobolomyces salmonicolor</name>
    <dbReference type="NCBI Taxonomy" id="5005"/>
    <lineage>
        <taxon>Eukaryota</taxon>
        <taxon>Fungi</taxon>
        <taxon>Dikarya</taxon>
        <taxon>Basidiomycota</taxon>
        <taxon>Pucciniomycotina</taxon>
        <taxon>Microbotryomycetes</taxon>
        <taxon>Sporidiobolales</taxon>
        <taxon>Sporidiobolaceae</taxon>
        <taxon>Sporobolomyces</taxon>
    </lineage>
</organism>
<dbReference type="InterPro" id="IPR017441">
    <property type="entry name" value="Protein_kinase_ATP_BS"/>
</dbReference>
<dbReference type="PANTHER" id="PTHR24346">
    <property type="entry name" value="MAP/MICROTUBULE AFFINITY-REGULATING KINASE"/>
    <property type="match status" value="1"/>
</dbReference>
<feature type="non-terminal residue" evidence="6">
    <location>
        <position position="1"/>
    </location>
</feature>
<dbReference type="GO" id="GO:0045719">
    <property type="term" value="P:negative regulation of glycogen biosynthetic process"/>
    <property type="evidence" value="ECO:0007669"/>
    <property type="project" value="TreeGrafter"/>
</dbReference>
<dbReference type="PROSITE" id="PS50011">
    <property type="entry name" value="PROTEIN_KINASE_DOM"/>
    <property type="match status" value="1"/>
</dbReference>
<dbReference type="GO" id="GO:0005634">
    <property type="term" value="C:nucleus"/>
    <property type="evidence" value="ECO:0007669"/>
    <property type="project" value="TreeGrafter"/>
</dbReference>
<dbReference type="GO" id="GO:0005524">
    <property type="term" value="F:ATP binding"/>
    <property type="evidence" value="ECO:0007669"/>
    <property type="project" value="UniProtKB-UniRule"/>
</dbReference>